<protein>
    <submittedName>
        <fullName evidence="3">Uncharacterized protein</fullName>
    </submittedName>
</protein>
<dbReference type="PANTHER" id="PTHR31147">
    <property type="entry name" value="ACYL TRANSFERASE 4"/>
    <property type="match status" value="1"/>
</dbReference>
<keyword evidence="2" id="KW-0808">Transferase</keyword>
<dbReference type="Pfam" id="PF02458">
    <property type="entry name" value="Transferase"/>
    <property type="match status" value="1"/>
</dbReference>
<dbReference type="Gene3D" id="3.30.559.10">
    <property type="entry name" value="Chloramphenicol acetyltransferase-like domain"/>
    <property type="match status" value="2"/>
</dbReference>
<evidence type="ECO:0000256" key="1">
    <source>
        <dbReference type="ARBA" id="ARBA00009861"/>
    </source>
</evidence>
<dbReference type="STRING" id="77586.A0A0D9XH83"/>
<sequence length="469" mass="51693">MVTSLIVRRSKPELVAPSRPTPHDTKLLSDLDDLRNHYEYTPILAFFRSAAGANTNSNMPAVIRKALGEALVYFYPMAGRLRELPPSSCRKLKLAVDCTAEGVLFVAAEADLTLADLGDPLLPPFPGSGELVCDDVGDSCIVVVDKPLVFMQVTEFKCGGFSIGMQWNHCMADGFGSNQFLKAIADLARGEPRPLLLPVWERHLLMARAPPSVAAAFPTFKPLIDASYSSTDDVMLTTPLHNMVTRHFIFGRREIAALRRHLSRRHRCTDLQLLAAALWRCRTAALPYLPHRRVRVYIPMNTRGRHVHLPDGYYGNALAYSIADASAGDLCGGELGDAVDLVSEARLRVTEEYVRSTVDLMAASTRAMVFDGVYVVSDLTRLFTGEDMDFGQGREWVVSGMAHPMLASFLVRCRINNDGEDAVAASMVLPPAVMDRFAEELHGLLLITGEHHDINVGRNNITARTSSRM</sequence>
<reference evidence="4" key="2">
    <citation type="submission" date="2013-12" db="EMBL/GenBank/DDBJ databases">
        <authorList>
            <person name="Yu Y."/>
            <person name="Lee S."/>
            <person name="de Baynast K."/>
            <person name="Wissotski M."/>
            <person name="Liu L."/>
            <person name="Talag J."/>
            <person name="Goicoechea J."/>
            <person name="Angelova A."/>
            <person name="Jetty R."/>
            <person name="Kudrna D."/>
            <person name="Golser W."/>
            <person name="Rivera L."/>
            <person name="Zhang J."/>
            <person name="Wing R."/>
        </authorList>
    </citation>
    <scope>NUCLEOTIDE SEQUENCE</scope>
</reference>
<dbReference type="EnsemblPlants" id="LPERR10G00240.1">
    <property type="protein sequence ID" value="LPERR10G00240.1"/>
    <property type="gene ID" value="LPERR10G00240"/>
</dbReference>
<reference evidence="3 4" key="1">
    <citation type="submission" date="2012-08" db="EMBL/GenBank/DDBJ databases">
        <title>Oryza genome evolution.</title>
        <authorList>
            <person name="Wing R.A."/>
        </authorList>
    </citation>
    <scope>NUCLEOTIDE SEQUENCE</scope>
</reference>
<dbReference type="AlphaFoldDB" id="A0A0D9XH83"/>
<dbReference type="InterPro" id="IPR050898">
    <property type="entry name" value="Plant_acyltransferase"/>
</dbReference>
<dbReference type="eggNOG" id="ENOG502QUSI">
    <property type="taxonomic scope" value="Eukaryota"/>
</dbReference>
<keyword evidence="4" id="KW-1185">Reference proteome</keyword>
<evidence type="ECO:0000313" key="3">
    <source>
        <dbReference type="EnsemblPlants" id="LPERR10G00240.1"/>
    </source>
</evidence>
<name>A0A0D9XH83_9ORYZ</name>
<dbReference type="HOGENOM" id="CLU_014546_2_2_1"/>
<evidence type="ECO:0000256" key="2">
    <source>
        <dbReference type="ARBA" id="ARBA00022679"/>
    </source>
</evidence>
<dbReference type="Proteomes" id="UP000032180">
    <property type="component" value="Chromosome 10"/>
</dbReference>
<evidence type="ECO:0000313" key="4">
    <source>
        <dbReference type="Proteomes" id="UP000032180"/>
    </source>
</evidence>
<dbReference type="GO" id="GO:0050734">
    <property type="term" value="F:hydroxycinnamoyltransferase activity"/>
    <property type="evidence" value="ECO:0007669"/>
    <property type="project" value="UniProtKB-ARBA"/>
</dbReference>
<dbReference type="Gramene" id="LPERR10G00240.1">
    <property type="protein sequence ID" value="LPERR10G00240.1"/>
    <property type="gene ID" value="LPERR10G00240"/>
</dbReference>
<accession>A0A0D9XH83</accession>
<dbReference type="InterPro" id="IPR023213">
    <property type="entry name" value="CAT-like_dom_sf"/>
</dbReference>
<comment type="similarity">
    <text evidence="1">Belongs to the plant acyltransferase family.</text>
</comment>
<proteinExistence type="inferred from homology"/>
<reference evidence="3" key="3">
    <citation type="submission" date="2015-04" db="UniProtKB">
        <authorList>
            <consortium name="EnsemblPlants"/>
        </authorList>
    </citation>
    <scope>IDENTIFICATION</scope>
</reference>
<organism evidence="3 4">
    <name type="scientific">Leersia perrieri</name>
    <dbReference type="NCBI Taxonomy" id="77586"/>
    <lineage>
        <taxon>Eukaryota</taxon>
        <taxon>Viridiplantae</taxon>
        <taxon>Streptophyta</taxon>
        <taxon>Embryophyta</taxon>
        <taxon>Tracheophyta</taxon>
        <taxon>Spermatophyta</taxon>
        <taxon>Magnoliopsida</taxon>
        <taxon>Liliopsida</taxon>
        <taxon>Poales</taxon>
        <taxon>Poaceae</taxon>
        <taxon>BOP clade</taxon>
        <taxon>Oryzoideae</taxon>
        <taxon>Oryzeae</taxon>
        <taxon>Oryzinae</taxon>
        <taxon>Leersia</taxon>
    </lineage>
</organism>
<dbReference type="PANTHER" id="PTHR31147:SF66">
    <property type="entry name" value="OS05G0315700 PROTEIN"/>
    <property type="match status" value="1"/>
</dbReference>